<evidence type="ECO:0000313" key="2">
    <source>
        <dbReference type="Proteomes" id="UP000693768"/>
    </source>
</evidence>
<sequence length="106" mass="12387">MSNTSITSSPESPSTWKWLEYLNLPTSEVEGWYDIALVKSKDWNADPVSEFELPRYKSGAPLDIFLYKFAIVFHQALLKKDFVECIRIIEKDIIPQVEYLKTRKTK</sequence>
<organism evidence="1 2">
    <name type="scientific">Maribacter phage Molly_1</name>
    <dbReference type="NCBI Taxonomy" id="2745685"/>
    <lineage>
        <taxon>Viruses</taxon>
        <taxon>Duplodnaviria</taxon>
        <taxon>Heunggongvirae</taxon>
        <taxon>Uroviricota</taxon>
        <taxon>Caudoviricetes</taxon>
        <taxon>Molycolviridae</taxon>
        <taxon>Mollyvirus</taxon>
        <taxon>Mollyvirus molly</taxon>
    </lineage>
</organism>
<gene>
    <name evidence="1" type="ORF">Molly1_195</name>
</gene>
<accession>A0A8E4UYB7</accession>
<protein>
    <submittedName>
        <fullName evidence="1">Uncharacterized protein</fullName>
    </submittedName>
</protein>
<dbReference type="EMBL" id="MT732451">
    <property type="protein sequence ID" value="QQO97494.1"/>
    <property type="molecule type" value="Genomic_DNA"/>
</dbReference>
<reference evidence="1" key="1">
    <citation type="submission" date="2020-07" db="EMBL/GenBank/DDBJ databases">
        <title>Highly diverse flavobacterial phages as mortality factor during North Sea spring blooms.</title>
        <authorList>
            <person name="Bartlau N."/>
            <person name="Wichels A."/>
            <person name="Krohne G."/>
            <person name="Adriaenssens E.M."/>
            <person name="Heins A."/>
            <person name="Fuchs B.M."/>
            <person name="Amann R."/>
            <person name="Moraru C."/>
        </authorList>
    </citation>
    <scope>NUCLEOTIDE SEQUENCE</scope>
</reference>
<evidence type="ECO:0000313" key="1">
    <source>
        <dbReference type="EMBL" id="QQO97494.1"/>
    </source>
</evidence>
<name>A0A8E4UYB7_9CAUD</name>
<keyword evidence="2" id="KW-1185">Reference proteome</keyword>
<proteinExistence type="predicted"/>
<dbReference type="Proteomes" id="UP000693768">
    <property type="component" value="Segment"/>
</dbReference>